<organism evidence="1 2">
    <name type="scientific">Rhamnusium bicolor</name>
    <dbReference type="NCBI Taxonomy" id="1586634"/>
    <lineage>
        <taxon>Eukaryota</taxon>
        <taxon>Metazoa</taxon>
        <taxon>Ecdysozoa</taxon>
        <taxon>Arthropoda</taxon>
        <taxon>Hexapoda</taxon>
        <taxon>Insecta</taxon>
        <taxon>Pterygota</taxon>
        <taxon>Neoptera</taxon>
        <taxon>Endopterygota</taxon>
        <taxon>Coleoptera</taxon>
        <taxon>Polyphaga</taxon>
        <taxon>Cucujiformia</taxon>
        <taxon>Chrysomeloidea</taxon>
        <taxon>Cerambycidae</taxon>
        <taxon>Lepturinae</taxon>
        <taxon>Rhagiini</taxon>
        <taxon>Rhamnusium</taxon>
    </lineage>
</organism>
<gene>
    <name evidence="1" type="ORF">NQ314_009947</name>
</gene>
<dbReference type="AlphaFoldDB" id="A0AAV8XVU0"/>
<reference evidence="1" key="1">
    <citation type="journal article" date="2023" name="Insect Mol. Biol.">
        <title>Genome sequencing provides insights into the evolution of gene families encoding plant cell wall-degrading enzymes in longhorned beetles.</title>
        <authorList>
            <person name="Shin N.R."/>
            <person name="Okamura Y."/>
            <person name="Kirsch R."/>
            <person name="Pauchet Y."/>
        </authorList>
    </citation>
    <scope>NUCLEOTIDE SEQUENCE</scope>
    <source>
        <strain evidence="1">RBIC_L_NR</strain>
    </source>
</reference>
<dbReference type="EMBL" id="JANEYF010002737">
    <property type="protein sequence ID" value="KAJ8942804.1"/>
    <property type="molecule type" value="Genomic_DNA"/>
</dbReference>
<evidence type="ECO:0000313" key="1">
    <source>
        <dbReference type="EMBL" id="KAJ8942804.1"/>
    </source>
</evidence>
<evidence type="ECO:0000313" key="2">
    <source>
        <dbReference type="Proteomes" id="UP001162156"/>
    </source>
</evidence>
<accession>A0AAV8XVU0</accession>
<evidence type="ECO:0008006" key="3">
    <source>
        <dbReference type="Google" id="ProtNLM"/>
    </source>
</evidence>
<dbReference type="Proteomes" id="UP001162156">
    <property type="component" value="Unassembled WGS sequence"/>
</dbReference>
<name>A0AAV8XVU0_9CUCU</name>
<protein>
    <recommendedName>
        <fullName evidence="3">DDE Tnp4 domain-containing protein</fullName>
    </recommendedName>
</protein>
<sequence length="97" mass="11464">MVTENAFGIMCAIFRIFFTLINIKPETADLIIWVCCCLHNYLREESLNCHSFDEVEETYELPRDNMIPLAWVGGFAKSEGFHVRSRFTDYFTMKRRN</sequence>
<comment type="caution">
    <text evidence="1">The sequence shown here is derived from an EMBL/GenBank/DDBJ whole genome shotgun (WGS) entry which is preliminary data.</text>
</comment>
<proteinExistence type="predicted"/>
<keyword evidence="2" id="KW-1185">Reference proteome</keyword>